<reference evidence="14 15" key="1">
    <citation type="submission" date="2020-04" db="EMBL/GenBank/DDBJ databases">
        <title>Novosphingobium sp. TW-4 isolated from soil.</title>
        <authorList>
            <person name="Dahal R.H."/>
            <person name="Chaudhary D.K."/>
        </authorList>
    </citation>
    <scope>NUCLEOTIDE SEQUENCE [LARGE SCALE GENOMIC DNA]</scope>
    <source>
        <strain evidence="14 15">TW-4</strain>
    </source>
</reference>
<evidence type="ECO:0000259" key="13">
    <source>
        <dbReference type="Pfam" id="PF00464"/>
    </source>
</evidence>
<dbReference type="GO" id="GO:0004372">
    <property type="term" value="F:glycine hydroxymethyltransferase activity"/>
    <property type="evidence" value="ECO:0007669"/>
    <property type="project" value="UniProtKB-UniRule"/>
</dbReference>
<dbReference type="EC" id="2.1.2.1" evidence="11"/>
<dbReference type="UniPathway" id="UPA00288">
    <property type="reaction ID" value="UER01023"/>
</dbReference>
<dbReference type="CDD" id="cd00378">
    <property type="entry name" value="SHMT"/>
    <property type="match status" value="1"/>
</dbReference>
<dbReference type="GO" id="GO:0005829">
    <property type="term" value="C:cytosol"/>
    <property type="evidence" value="ECO:0007669"/>
    <property type="project" value="TreeGrafter"/>
</dbReference>
<keyword evidence="15" id="KW-1185">Reference proteome</keyword>
<keyword evidence="7 11" id="KW-0808">Transferase</keyword>
<organism evidence="14 15">
    <name type="scientific">Novosphingobium olei</name>
    <dbReference type="NCBI Taxonomy" id="2728851"/>
    <lineage>
        <taxon>Bacteria</taxon>
        <taxon>Pseudomonadati</taxon>
        <taxon>Pseudomonadota</taxon>
        <taxon>Alphaproteobacteria</taxon>
        <taxon>Sphingomonadales</taxon>
        <taxon>Sphingomonadaceae</taxon>
        <taxon>Novosphingobium</taxon>
    </lineage>
</organism>
<dbReference type="NCBIfam" id="NF000586">
    <property type="entry name" value="PRK00011.1"/>
    <property type="match status" value="1"/>
</dbReference>
<dbReference type="InterPro" id="IPR001085">
    <property type="entry name" value="Ser_HO-MeTrfase"/>
</dbReference>
<gene>
    <name evidence="11" type="primary">glyA</name>
    <name evidence="14" type="ORF">HHL27_07940</name>
</gene>
<dbReference type="Gene3D" id="3.40.640.10">
    <property type="entry name" value="Type I PLP-dependent aspartate aminotransferase-like (Major domain)"/>
    <property type="match status" value="1"/>
</dbReference>
<dbReference type="RefSeq" id="WP_169492875.1">
    <property type="nucleotide sequence ID" value="NZ_AP029021.1"/>
</dbReference>
<comment type="cofactor">
    <cofactor evidence="1 11 12">
        <name>pyridoxal 5'-phosphate</name>
        <dbReference type="ChEBI" id="CHEBI:597326"/>
    </cofactor>
</comment>
<feature type="site" description="Plays an important role in substrate specificity" evidence="11">
    <location>
        <position position="239"/>
    </location>
</feature>
<dbReference type="AlphaFoldDB" id="A0A7Y0BNS3"/>
<comment type="function">
    <text evidence="11">Catalyzes the reversible interconversion of serine and glycine with tetrahydrofolate (THF) serving as the one-carbon carrier. This reaction serves as the major source of one-carbon groups required for the biosynthesis of purines, thymidylate, methionine, and other important biomolecules. Also exhibits THF-independent aldolase activity toward beta-hydroxyamino acids, producing glycine and aldehydes, via a retro-aldol mechanism.</text>
</comment>
<dbReference type="Pfam" id="PF00464">
    <property type="entry name" value="SHMT"/>
    <property type="match status" value="1"/>
</dbReference>
<evidence type="ECO:0000256" key="11">
    <source>
        <dbReference type="HAMAP-Rule" id="MF_00051"/>
    </source>
</evidence>
<accession>A0A7Y0BNS3</accession>
<dbReference type="InterPro" id="IPR015422">
    <property type="entry name" value="PyrdxlP-dep_Trfase_small"/>
</dbReference>
<evidence type="ECO:0000256" key="9">
    <source>
        <dbReference type="ARBA" id="ARBA00051216"/>
    </source>
</evidence>
<evidence type="ECO:0000256" key="4">
    <source>
        <dbReference type="ARBA" id="ARBA00011738"/>
    </source>
</evidence>
<comment type="subunit">
    <text evidence="4 11">Homodimer.</text>
</comment>
<dbReference type="InterPro" id="IPR039429">
    <property type="entry name" value="SHMT-like_dom"/>
</dbReference>
<dbReference type="InterPro" id="IPR049943">
    <property type="entry name" value="Ser_HO-MeTrfase-like"/>
</dbReference>
<dbReference type="InterPro" id="IPR015424">
    <property type="entry name" value="PyrdxlP-dep_Trfase"/>
</dbReference>
<comment type="function">
    <text evidence="10">Catalyzes the reversible interconversion of alpha-methyl-L-serine to D-alanine with tetrahydrofolate (THF) serving as the one-carbon carrier. Cannot use alpha-methyl-D-serine, L-serine, D-serine or L-alanine.</text>
</comment>
<dbReference type="GO" id="GO:0035999">
    <property type="term" value="P:tetrahydrofolate interconversion"/>
    <property type="evidence" value="ECO:0007669"/>
    <property type="project" value="UniProtKB-UniRule"/>
</dbReference>
<dbReference type="SUPFAM" id="SSF53383">
    <property type="entry name" value="PLP-dependent transferases"/>
    <property type="match status" value="1"/>
</dbReference>
<dbReference type="PANTHER" id="PTHR11680:SF35">
    <property type="entry name" value="SERINE HYDROXYMETHYLTRANSFERASE 1"/>
    <property type="match status" value="1"/>
</dbReference>
<evidence type="ECO:0000256" key="3">
    <source>
        <dbReference type="ARBA" id="ARBA00006376"/>
    </source>
</evidence>
<evidence type="ECO:0000313" key="15">
    <source>
        <dbReference type="Proteomes" id="UP000583556"/>
    </source>
</evidence>
<keyword evidence="8 11" id="KW-0663">Pyridoxal phosphate</keyword>
<comment type="pathway">
    <text evidence="11">One-carbon metabolism; tetrahydrofolate interconversion.</text>
</comment>
<dbReference type="GO" id="GO:0030170">
    <property type="term" value="F:pyridoxal phosphate binding"/>
    <property type="evidence" value="ECO:0007669"/>
    <property type="project" value="UniProtKB-UniRule"/>
</dbReference>
<dbReference type="InterPro" id="IPR015421">
    <property type="entry name" value="PyrdxlP-dep_Trfase_major"/>
</dbReference>
<comment type="pathway">
    <text evidence="11">Amino-acid biosynthesis; glycine biosynthesis; glycine from L-serine: step 1/1.</text>
</comment>
<dbReference type="GO" id="GO:0008168">
    <property type="term" value="F:methyltransferase activity"/>
    <property type="evidence" value="ECO:0007669"/>
    <property type="project" value="UniProtKB-KW"/>
</dbReference>
<dbReference type="Proteomes" id="UP000583556">
    <property type="component" value="Unassembled WGS sequence"/>
</dbReference>
<evidence type="ECO:0000256" key="6">
    <source>
        <dbReference type="ARBA" id="ARBA00022563"/>
    </source>
</evidence>
<comment type="caution">
    <text evidence="14">The sequence shown here is derived from an EMBL/GenBank/DDBJ whole genome shotgun (WGS) entry which is preliminary data.</text>
</comment>
<evidence type="ECO:0000256" key="12">
    <source>
        <dbReference type="PIRSR" id="PIRSR000412-50"/>
    </source>
</evidence>
<dbReference type="GO" id="GO:0019264">
    <property type="term" value="P:glycine biosynthetic process from serine"/>
    <property type="evidence" value="ECO:0007669"/>
    <property type="project" value="UniProtKB-UniRule"/>
</dbReference>
<comment type="catalytic activity">
    <reaction evidence="11">
        <text>(6R)-5,10-methylene-5,6,7,8-tetrahydrofolate + glycine + H2O = (6S)-5,6,7,8-tetrahydrofolate + L-serine</text>
        <dbReference type="Rhea" id="RHEA:15481"/>
        <dbReference type="ChEBI" id="CHEBI:15377"/>
        <dbReference type="ChEBI" id="CHEBI:15636"/>
        <dbReference type="ChEBI" id="CHEBI:33384"/>
        <dbReference type="ChEBI" id="CHEBI:57305"/>
        <dbReference type="ChEBI" id="CHEBI:57453"/>
        <dbReference type="EC" id="2.1.2.1"/>
    </reaction>
</comment>
<dbReference type="PIRSF" id="PIRSF000412">
    <property type="entry name" value="SHMT"/>
    <property type="match status" value="1"/>
</dbReference>
<feature type="binding site" evidence="11">
    <location>
        <position position="131"/>
    </location>
    <ligand>
        <name>(6S)-5,6,7,8-tetrahydrofolate</name>
        <dbReference type="ChEBI" id="CHEBI:57453"/>
    </ligand>
</feature>
<proteinExistence type="inferred from homology"/>
<keyword evidence="11" id="KW-0028">Amino-acid biosynthesis</keyword>
<feature type="binding site" evidence="11">
    <location>
        <begin position="135"/>
        <end position="137"/>
    </location>
    <ligand>
        <name>(6S)-5,6,7,8-tetrahydrofolate</name>
        <dbReference type="ChEBI" id="CHEBI:57453"/>
    </ligand>
</feature>
<comment type="catalytic activity">
    <reaction evidence="9">
        <text>(6R)-5,10-methylene-5,6,7,8-tetrahydrofolate + D-alanine + H2O = 2-methylserine + (6S)-5,6,7,8-tetrahydrofolate</text>
        <dbReference type="Rhea" id="RHEA:10064"/>
        <dbReference type="ChEBI" id="CHEBI:15377"/>
        <dbReference type="ChEBI" id="CHEBI:15636"/>
        <dbReference type="ChEBI" id="CHEBI:57416"/>
        <dbReference type="ChEBI" id="CHEBI:57453"/>
        <dbReference type="ChEBI" id="CHEBI:58275"/>
        <dbReference type="EC" id="2.1.2.7"/>
    </reaction>
</comment>
<keyword evidence="5 11" id="KW-0963">Cytoplasm</keyword>
<dbReference type="InterPro" id="IPR019798">
    <property type="entry name" value="Ser_HO-MeTrfase_PLP_BS"/>
</dbReference>
<feature type="binding site" evidence="11">
    <location>
        <begin position="364"/>
        <end position="366"/>
    </location>
    <ligand>
        <name>(6S)-5,6,7,8-tetrahydrofolate</name>
        <dbReference type="ChEBI" id="CHEBI:57453"/>
    </ligand>
</feature>
<comment type="subcellular location">
    <subcellularLocation>
        <location evidence="2 11">Cytoplasm</location>
    </subcellularLocation>
</comment>
<dbReference type="Gene3D" id="3.90.1150.10">
    <property type="entry name" value="Aspartate Aminotransferase, domain 1"/>
    <property type="match status" value="1"/>
</dbReference>
<sequence>MASTAPDIRKPGFFTEHLASADAEVFAAIEGELKRQQNKIELIASENITSLAVLEATGSVFTNKYAEGYPGKRYYGGCEYADVVENLAIERAKKLFGCNFANVQPNSGSQMNQAVFLALLQPGDTFMGLDLNSGGHLTHGSPVNMSGKWFHPVPYGVREDDHLIDMDEVARIAREAKPKLIIAGGTAYSRVWDFQRFREIADEVGAWLLVDMSHFSGLVAGGAHPSPFPHAHVVTTTTHKSLRGPRSGVILTNDEDLAKKFNTAVFPGLQGGPLVHVIAAKAVAFGEALRPEFKAYAAQIVANARALAASLVDAGLGVVSGGTDNHLMLVDLTAKDVTGKAAEKGLDRAWLTCNKNGIPFDKRSPFVTSGIRLGTPAGTTRGFREDEFRTIGKLIAEVVDGMARNGDDGDGQVEQRVRDQVEALCARFPIYPEL</sequence>
<keyword evidence="14" id="KW-0489">Methyltransferase</keyword>
<dbReference type="EMBL" id="JABBGM010000003">
    <property type="protein sequence ID" value="NML93595.1"/>
    <property type="molecule type" value="Genomic_DNA"/>
</dbReference>
<evidence type="ECO:0000256" key="8">
    <source>
        <dbReference type="ARBA" id="ARBA00022898"/>
    </source>
</evidence>
<keyword evidence="6 11" id="KW-0554">One-carbon metabolism</keyword>
<evidence type="ECO:0000313" key="14">
    <source>
        <dbReference type="EMBL" id="NML93595.1"/>
    </source>
</evidence>
<dbReference type="FunFam" id="3.40.640.10:FF:000001">
    <property type="entry name" value="Serine hydroxymethyltransferase"/>
    <property type="match status" value="1"/>
</dbReference>
<feature type="domain" description="Serine hydroxymethyltransferase-like" evidence="13">
    <location>
        <begin position="19"/>
        <end position="395"/>
    </location>
</feature>
<evidence type="ECO:0000256" key="5">
    <source>
        <dbReference type="ARBA" id="ARBA00022490"/>
    </source>
</evidence>
<evidence type="ECO:0000256" key="1">
    <source>
        <dbReference type="ARBA" id="ARBA00001933"/>
    </source>
</evidence>
<name>A0A7Y0BNS3_9SPHN</name>
<dbReference type="PANTHER" id="PTHR11680">
    <property type="entry name" value="SERINE HYDROXYMETHYLTRANSFERASE"/>
    <property type="match status" value="1"/>
</dbReference>
<evidence type="ECO:0000256" key="7">
    <source>
        <dbReference type="ARBA" id="ARBA00022679"/>
    </source>
</evidence>
<feature type="binding site" evidence="11">
    <location>
        <position position="255"/>
    </location>
    <ligand>
        <name>(6S)-5,6,7,8-tetrahydrofolate</name>
        <dbReference type="ChEBI" id="CHEBI:57453"/>
    </ligand>
</feature>
<dbReference type="UniPathway" id="UPA00193"/>
<evidence type="ECO:0000256" key="2">
    <source>
        <dbReference type="ARBA" id="ARBA00004496"/>
    </source>
</evidence>
<dbReference type="HAMAP" id="MF_00051">
    <property type="entry name" value="SHMT"/>
    <property type="match status" value="1"/>
</dbReference>
<feature type="modified residue" description="N6-(pyridoxal phosphate)lysine" evidence="11 12">
    <location>
        <position position="240"/>
    </location>
</feature>
<dbReference type="GO" id="GO:0050413">
    <property type="term" value="F:D-alanine 2-hydroxymethyltransferase activity"/>
    <property type="evidence" value="ECO:0007669"/>
    <property type="project" value="UniProtKB-EC"/>
</dbReference>
<comment type="similarity">
    <text evidence="3 11">Belongs to the SHMT family.</text>
</comment>
<protein>
    <recommendedName>
        <fullName evidence="11">Serine hydroxymethyltransferase</fullName>
        <shortName evidence="11">SHMT</shortName>
        <shortName evidence="11">Serine methylase</shortName>
        <ecNumber evidence="11">2.1.2.1</ecNumber>
    </recommendedName>
</protein>
<dbReference type="GO" id="GO:0032259">
    <property type="term" value="P:methylation"/>
    <property type="evidence" value="ECO:0007669"/>
    <property type="project" value="UniProtKB-KW"/>
</dbReference>
<dbReference type="PROSITE" id="PS00096">
    <property type="entry name" value="SHMT"/>
    <property type="match status" value="1"/>
</dbReference>
<evidence type="ECO:0000256" key="10">
    <source>
        <dbReference type="ARBA" id="ARBA00057572"/>
    </source>
</evidence>